<keyword evidence="3" id="KW-1185">Reference proteome</keyword>
<protein>
    <submittedName>
        <fullName evidence="2">Uncharacterized protein</fullName>
    </submittedName>
</protein>
<feature type="transmembrane region" description="Helical" evidence="1">
    <location>
        <begin position="53"/>
        <end position="75"/>
    </location>
</feature>
<dbReference type="AlphaFoldDB" id="A0A364NEE3"/>
<keyword evidence="1" id="KW-0472">Membrane</keyword>
<evidence type="ECO:0000313" key="3">
    <source>
        <dbReference type="Proteomes" id="UP000249619"/>
    </source>
</evidence>
<reference evidence="3" key="1">
    <citation type="submission" date="2018-05" db="EMBL/GenBank/DDBJ databases">
        <title>Draft genome sequence of Stemphylium lycopersici strain CIDEFI 213.</title>
        <authorList>
            <person name="Medina R."/>
            <person name="Franco M.E.E."/>
            <person name="Lucentini C.G."/>
            <person name="Saparrat M.C.N."/>
            <person name="Balatti P.A."/>
        </authorList>
    </citation>
    <scope>NUCLEOTIDE SEQUENCE [LARGE SCALE GENOMIC DNA]</scope>
    <source>
        <strain evidence="3">CIDEFI 213</strain>
    </source>
</reference>
<keyword evidence="1" id="KW-0812">Transmembrane</keyword>
<comment type="caution">
    <text evidence="2">The sequence shown here is derived from an EMBL/GenBank/DDBJ whole genome shotgun (WGS) entry which is preliminary data.</text>
</comment>
<evidence type="ECO:0000256" key="1">
    <source>
        <dbReference type="SAM" id="Phobius"/>
    </source>
</evidence>
<accession>A0A364NEE3</accession>
<keyword evidence="1" id="KW-1133">Transmembrane helix</keyword>
<evidence type="ECO:0000313" key="2">
    <source>
        <dbReference type="EMBL" id="RAR15503.1"/>
    </source>
</evidence>
<sequence>MAWDPKVHNFDSRRFTAKPIELCTRSRFGVIHISLRSFPLGQRTRFRVRLARVSTTAMMHAAIVLSMLLAGGASIPAKPPSTMSSLSRRDVNPLCYFGGHQPTEETYLQGVAQYCNHYVRNGIRLEDKVDLVATITLKDTYDCPISWIYKIRWVDDAGFGPVDISNDMCVSKFHDVVDDSTCMDGQKKFMFGKKYWIEFGNKRGSKLWIETRQRNYDEFPKKCSNSLV</sequence>
<organism evidence="2 3">
    <name type="scientific">Stemphylium lycopersici</name>
    <name type="common">Tomato gray leaf spot disease fungus</name>
    <name type="synonym">Thyrospora lycopersici</name>
    <dbReference type="NCBI Taxonomy" id="183478"/>
    <lineage>
        <taxon>Eukaryota</taxon>
        <taxon>Fungi</taxon>
        <taxon>Dikarya</taxon>
        <taxon>Ascomycota</taxon>
        <taxon>Pezizomycotina</taxon>
        <taxon>Dothideomycetes</taxon>
        <taxon>Pleosporomycetidae</taxon>
        <taxon>Pleosporales</taxon>
        <taxon>Pleosporineae</taxon>
        <taxon>Pleosporaceae</taxon>
        <taxon>Stemphylium</taxon>
    </lineage>
</organism>
<name>A0A364NEE3_STELY</name>
<proteinExistence type="predicted"/>
<gene>
    <name evidence="2" type="ORF">DDE83_001144</name>
</gene>
<dbReference type="EMBL" id="QGDH01000011">
    <property type="protein sequence ID" value="RAR15503.1"/>
    <property type="molecule type" value="Genomic_DNA"/>
</dbReference>
<dbReference type="Proteomes" id="UP000249619">
    <property type="component" value="Unassembled WGS sequence"/>
</dbReference>